<dbReference type="Pfam" id="PF04307">
    <property type="entry name" value="YdjM"/>
    <property type="match status" value="1"/>
</dbReference>
<dbReference type="Proteomes" id="UP000544742">
    <property type="component" value="Unassembled WGS sequence"/>
</dbReference>
<comment type="caution">
    <text evidence="2">The sequence shown here is derived from an EMBL/GenBank/DDBJ whole genome shotgun (WGS) entry which is preliminary data.</text>
</comment>
<keyword evidence="1" id="KW-0472">Membrane</keyword>
<keyword evidence="1" id="KW-0812">Transmembrane</keyword>
<reference evidence="2 3" key="1">
    <citation type="journal article" date="2020" name="Biotechnol. Biofuels">
        <title>New insights from the biogas microbiome by comprehensive genome-resolved metagenomics of nearly 1600 species originating from multiple anaerobic digesters.</title>
        <authorList>
            <person name="Campanaro S."/>
            <person name="Treu L."/>
            <person name="Rodriguez-R L.M."/>
            <person name="Kovalovszki A."/>
            <person name="Ziels R.M."/>
            <person name="Maus I."/>
            <person name="Zhu X."/>
            <person name="Kougias P.G."/>
            <person name="Basile A."/>
            <person name="Luo G."/>
            <person name="Schluter A."/>
            <person name="Konstantinidis K.T."/>
            <person name="Angelidaki I."/>
        </authorList>
    </citation>
    <scope>NUCLEOTIDE SEQUENCE [LARGE SCALE GENOMIC DNA]</scope>
    <source>
        <strain evidence="2">AS27yjCOA_157</strain>
    </source>
</reference>
<protein>
    <submittedName>
        <fullName evidence="2">Metal-dependent hydrolase</fullName>
    </submittedName>
</protein>
<dbReference type="EMBL" id="JAAYUN010000192">
    <property type="protein sequence ID" value="NLJ23516.1"/>
    <property type="molecule type" value="Genomic_DNA"/>
</dbReference>
<feature type="transmembrane region" description="Helical" evidence="1">
    <location>
        <begin position="52"/>
        <end position="70"/>
    </location>
</feature>
<accession>A0A7K4AKH1</accession>
<keyword evidence="2" id="KW-0378">Hydrolase</keyword>
<sequence>MLLFAHVGLALATARLYSRLDLLFLALGSILPDIIDKPLGLLLFGSPNMGRTFAHTLLFLLILGAISLRLRDIRLASLTWGVFIHLILDSMWSSPVILLWPLLGGFPPAPYLDTLSYLQILLSGLEEPEILIPELLGLGYILVLVYLKRGLIWAEIKRLLRRQGKGSGTGSA</sequence>
<name>A0A7K4AKH1_METSH</name>
<evidence type="ECO:0000313" key="2">
    <source>
        <dbReference type="EMBL" id="NLJ23516.1"/>
    </source>
</evidence>
<dbReference type="InterPro" id="IPR007404">
    <property type="entry name" value="YdjM-like"/>
</dbReference>
<feature type="transmembrane region" description="Helical" evidence="1">
    <location>
        <begin position="82"/>
        <end position="103"/>
    </location>
</feature>
<feature type="transmembrane region" description="Helical" evidence="1">
    <location>
        <begin position="130"/>
        <end position="147"/>
    </location>
</feature>
<evidence type="ECO:0000256" key="1">
    <source>
        <dbReference type="SAM" id="Phobius"/>
    </source>
</evidence>
<organism evidence="2 3">
    <name type="scientific">Methanothrix soehngenii</name>
    <name type="common">Methanosaeta concilii</name>
    <dbReference type="NCBI Taxonomy" id="2223"/>
    <lineage>
        <taxon>Archaea</taxon>
        <taxon>Methanobacteriati</taxon>
        <taxon>Methanobacteriota</taxon>
        <taxon>Stenosarchaea group</taxon>
        <taxon>Methanomicrobia</taxon>
        <taxon>Methanotrichales</taxon>
        <taxon>Methanotrichaceae</taxon>
        <taxon>Methanothrix</taxon>
    </lineage>
</organism>
<dbReference type="AlphaFoldDB" id="A0A7K4AKH1"/>
<dbReference type="GO" id="GO:0016787">
    <property type="term" value="F:hydrolase activity"/>
    <property type="evidence" value="ECO:0007669"/>
    <property type="project" value="UniProtKB-KW"/>
</dbReference>
<keyword evidence="1" id="KW-1133">Transmembrane helix</keyword>
<evidence type="ECO:0000313" key="3">
    <source>
        <dbReference type="Proteomes" id="UP000544742"/>
    </source>
</evidence>
<gene>
    <name evidence="2" type="ORF">GX426_10495</name>
</gene>
<proteinExistence type="predicted"/>